<keyword evidence="2" id="KW-0233">DNA recombination</keyword>
<gene>
    <name evidence="3" type="ORF">L2749_14600</name>
</gene>
<dbReference type="RefSeq" id="WP_188926764.1">
    <property type="nucleotide sequence ID" value="NZ_BMQI01000055.1"/>
</dbReference>
<dbReference type="CDD" id="cd00397">
    <property type="entry name" value="DNA_BRE_C"/>
    <property type="match status" value="1"/>
</dbReference>
<reference evidence="3" key="1">
    <citation type="submission" date="2022-01" db="EMBL/GenBank/DDBJ databases">
        <title>Whole genome-based taxonomy of the Shewanellaceae.</title>
        <authorList>
            <person name="Martin-Rodriguez A.J."/>
        </authorList>
    </citation>
    <scope>NUCLEOTIDE SEQUENCE</scope>
    <source>
        <strain evidence="3">DSM 23803</strain>
    </source>
</reference>
<name>A0A9X1ZA54_9GAMM</name>
<keyword evidence="1" id="KW-0229">DNA integration</keyword>
<dbReference type="PANTHER" id="PTHR30349">
    <property type="entry name" value="PHAGE INTEGRASE-RELATED"/>
    <property type="match status" value="1"/>
</dbReference>
<evidence type="ECO:0000256" key="1">
    <source>
        <dbReference type="ARBA" id="ARBA00022908"/>
    </source>
</evidence>
<sequence>MLNSLNISERALSQQQLIHINQNIRSIPTGRQRALSTALNQVLLYLKDICDWQLPESKEPVFRDESMMWLLGILKKNQCASQCFSHYEQQRETFMNKRWHNMGWILLVLNFEVAPLHLSYWQKILSDPSSIEFFEGQFTLKVPHYKPIAAFSNDDIASFTRYALPSFPLKVLQDFYQLNSVNNLTIKSLLNAINDWVNFEPYYFSPMDPAEWLRTFQSLWHHHYVIPPALLRDLSDPMRHVATLSNPKQSPIDVKKEKALYQAPLQQACNLKAHTPKTTRTTYWPHKALIKYYLKGSKVQRVKPATPEWDLENVLPKLFFHFTEELFTEGGVKQKNLQPRSIERYTNFYHNLSPLSFNDASEPEKLHQWAHREFERLEEQTTPWHLYNFLRSVSHQELTDHLDLSLFERPELPSLVDSFRLDVSQVNRAVTRLLSSPNGNAMQRLFASVAVLLGYYGAMRRGEILRLRLGDIRVSAQNKQLFDIVITHTPEGRTKNGKTRVVSALMPASAAKLIRILLKIKSGSCDSKPLLGFEDESIHVRASQYLYPATQALKMLFGSKVRFHHLRHSGAELLYLQGLHLVYQRRECHLEDILQDEATLAMLTHESCIQRFDFWLEGRPFPQLNTGLLFDIISGQLGHANYATTRRNYIHGMEKIVPVLKPACRQYSRAKLRYLLDLPVGSNDISRILNILSSEYSSLSDKDKKQFQPILSESQVLQKLKRSQFPFKNNTLPIEKMLSLNDDFASLWISSMPVDYFNKQTPTFHYFCQALFTSLNKGDLDFNTVNAQWHHLAFSFTAKERTAINTLGKPEVIIHKPKASSVETLNLQFQCQCNQKVLDAFMTLCHVGSFKHYKANFVLQQNRKSLKSNKLNMVKTQFMRKGDSVNKQKIQTGNTQLIVTLETQIPSKKLKPILDGFFTHLTTKLG</sequence>
<dbReference type="InterPro" id="IPR013762">
    <property type="entry name" value="Integrase-like_cat_sf"/>
</dbReference>
<dbReference type="AlphaFoldDB" id="A0A9X1ZA54"/>
<evidence type="ECO:0000313" key="4">
    <source>
        <dbReference type="Proteomes" id="UP001139408"/>
    </source>
</evidence>
<dbReference type="InterPro" id="IPR050090">
    <property type="entry name" value="Tyrosine_recombinase_XerCD"/>
</dbReference>
<comment type="caution">
    <text evidence="3">The sequence shown here is derived from an EMBL/GenBank/DDBJ whole genome shotgun (WGS) entry which is preliminary data.</text>
</comment>
<dbReference type="Proteomes" id="UP001139408">
    <property type="component" value="Unassembled WGS sequence"/>
</dbReference>
<evidence type="ECO:0000256" key="2">
    <source>
        <dbReference type="ARBA" id="ARBA00023172"/>
    </source>
</evidence>
<dbReference type="InterPro" id="IPR011010">
    <property type="entry name" value="DNA_brk_join_enz"/>
</dbReference>
<accession>A0A9X1ZA54</accession>
<dbReference type="Gene3D" id="1.10.443.10">
    <property type="entry name" value="Intergrase catalytic core"/>
    <property type="match status" value="1"/>
</dbReference>
<dbReference type="GO" id="GO:0015074">
    <property type="term" value="P:DNA integration"/>
    <property type="evidence" value="ECO:0007669"/>
    <property type="project" value="UniProtKB-KW"/>
</dbReference>
<dbReference type="SUPFAM" id="SSF56349">
    <property type="entry name" value="DNA breaking-rejoining enzymes"/>
    <property type="match status" value="1"/>
</dbReference>
<dbReference type="GO" id="GO:0003677">
    <property type="term" value="F:DNA binding"/>
    <property type="evidence" value="ECO:0007669"/>
    <property type="project" value="InterPro"/>
</dbReference>
<dbReference type="GO" id="GO:0006310">
    <property type="term" value="P:DNA recombination"/>
    <property type="evidence" value="ECO:0007669"/>
    <property type="project" value="UniProtKB-KW"/>
</dbReference>
<dbReference type="EMBL" id="JAKILJ010000034">
    <property type="protein sequence ID" value="MCL1106472.1"/>
    <property type="molecule type" value="Genomic_DNA"/>
</dbReference>
<evidence type="ECO:0000313" key="3">
    <source>
        <dbReference type="EMBL" id="MCL1106472.1"/>
    </source>
</evidence>
<organism evidence="3 4">
    <name type="scientific">Shewanella algicola</name>
    <dbReference type="NCBI Taxonomy" id="640633"/>
    <lineage>
        <taxon>Bacteria</taxon>
        <taxon>Pseudomonadati</taxon>
        <taxon>Pseudomonadota</taxon>
        <taxon>Gammaproteobacteria</taxon>
        <taxon>Alteromonadales</taxon>
        <taxon>Shewanellaceae</taxon>
        <taxon>Shewanella</taxon>
    </lineage>
</organism>
<keyword evidence="4" id="KW-1185">Reference proteome</keyword>
<protein>
    <submittedName>
        <fullName evidence="3">Site-specific integrase</fullName>
    </submittedName>
</protein>
<proteinExistence type="predicted"/>